<sequence length="652" mass="77184">MQQSANTRQILDLDFQKELYQEDLKKLVTNIQDKQKSYNDTRLLQSELVQKIIKICYQKYEDDIIKKRIELQELKSRSEEQKAKQDEEYNNLEMELKNKIVNVFIRFQKYYDKIAQEKTKLEELIVGDQIDGDYILILQSVHQSLSDFELAKDNECINQQTFLSLKSPNVHTKQHQKMSHLNSYVNTLITKIEYGDQQILNNQSENSQIQIILSQKLTSLKQQIRQLQQFNHDCVQEVFDLQSDFLNSQRNLKNMRLNIQNSFAKEEEQKCAEIIQLEQLKSDMDKNYKSYTQIVLQGNSQKKDYEENIIRLISLSNSLIQSLNNSIEQFRLQLEAFSLTPDSKTPSSTSIKKINIQNPYKKYQNDKIQTEPSTYNIQKSIYFRRKPQVEKLGSIKTDENNITSFSSIFKQTSQSPNFRNQILPEKQTALPLKCSCPPECLCQQYIQEQLHTCNNQLYINQKGILLCQVCQISFQINEHQFYCQFNKTKNKFKQFHDFIHSFWKYIISLTLNQQIVDFWIGLIINCKQQWQNGSPRLPSIKQDEIIVNFQSNCPNQSFCNHKSLLPQIHSTCNTPLQLSNYGDVICKRCQYSMFIQYHLIQCHENNQFYAFQSVEEFILSIDPYIKQLIRQEKNDCNQFLQSLIINLNKKWK</sequence>
<evidence type="ECO:0000313" key="2">
    <source>
        <dbReference type="EMBL" id="CAD8106203.1"/>
    </source>
</evidence>
<keyword evidence="1" id="KW-0175">Coiled coil</keyword>
<keyword evidence="3" id="KW-1185">Reference proteome</keyword>
<dbReference type="AlphaFoldDB" id="A0A8S1PUE1"/>
<name>A0A8S1PUE1_9CILI</name>
<dbReference type="Proteomes" id="UP000692954">
    <property type="component" value="Unassembled WGS sequence"/>
</dbReference>
<comment type="caution">
    <text evidence="2">The sequence shown here is derived from an EMBL/GenBank/DDBJ whole genome shotgun (WGS) entry which is preliminary data.</text>
</comment>
<organism evidence="2 3">
    <name type="scientific">Paramecium sonneborni</name>
    <dbReference type="NCBI Taxonomy" id="65129"/>
    <lineage>
        <taxon>Eukaryota</taxon>
        <taxon>Sar</taxon>
        <taxon>Alveolata</taxon>
        <taxon>Ciliophora</taxon>
        <taxon>Intramacronucleata</taxon>
        <taxon>Oligohymenophorea</taxon>
        <taxon>Peniculida</taxon>
        <taxon>Parameciidae</taxon>
        <taxon>Paramecium</taxon>
    </lineage>
</organism>
<reference evidence="2" key="1">
    <citation type="submission" date="2021-01" db="EMBL/GenBank/DDBJ databases">
        <authorList>
            <consortium name="Genoscope - CEA"/>
            <person name="William W."/>
        </authorList>
    </citation>
    <scope>NUCLEOTIDE SEQUENCE</scope>
</reference>
<evidence type="ECO:0000313" key="3">
    <source>
        <dbReference type="Proteomes" id="UP000692954"/>
    </source>
</evidence>
<protein>
    <submittedName>
        <fullName evidence="2">Uncharacterized protein</fullName>
    </submittedName>
</protein>
<dbReference type="EMBL" id="CAJJDN010000086">
    <property type="protein sequence ID" value="CAD8106203.1"/>
    <property type="molecule type" value="Genomic_DNA"/>
</dbReference>
<gene>
    <name evidence="2" type="ORF">PSON_ATCC_30995.1.T0860089</name>
</gene>
<proteinExistence type="predicted"/>
<evidence type="ECO:0000256" key="1">
    <source>
        <dbReference type="SAM" id="Coils"/>
    </source>
</evidence>
<accession>A0A8S1PUE1</accession>
<feature type="coiled-coil region" evidence="1">
    <location>
        <begin position="17"/>
        <end position="102"/>
    </location>
</feature>
<dbReference type="OrthoDB" id="293882at2759"/>